<reference evidence="2" key="3">
    <citation type="submission" date="2025-09" db="UniProtKB">
        <authorList>
            <consortium name="Ensembl"/>
        </authorList>
    </citation>
    <scope>IDENTIFICATION</scope>
</reference>
<proteinExistence type="predicted"/>
<dbReference type="Proteomes" id="UP000694405">
    <property type="component" value="Chromosome 11"/>
</dbReference>
<organism evidence="2 3">
    <name type="scientific">Melopsittacus undulatus</name>
    <name type="common">Budgerigar</name>
    <name type="synonym">Psittacus undulatus</name>
    <dbReference type="NCBI Taxonomy" id="13146"/>
    <lineage>
        <taxon>Eukaryota</taxon>
        <taxon>Metazoa</taxon>
        <taxon>Chordata</taxon>
        <taxon>Craniata</taxon>
        <taxon>Vertebrata</taxon>
        <taxon>Euteleostomi</taxon>
        <taxon>Archelosauria</taxon>
        <taxon>Archosauria</taxon>
        <taxon>Dinosauria</taxon>
        <taxon>Saurischia</taxon>
        <taxon>Theropoda</taxon>
        <taxon>Coelurosauria</taxon>
        <taxon>Aves</taxon>
        <taxon>Neognathae</taxon>
        <taxon>Neoaves</taxon>
        <taxon>Telluraves</taxon>
        <taxon>Australaves</taxon>
        <taxon>Psittaciformes</taxon>
        <taxon>Psittaculidae</taxon>
        <taxon>Melopsittacus</taxon>
    </lineage>
</organism>
<dbReference type="Pfam" id="PF15213">
    <property type="entry name" value="CDRT4"/>
    <property type="match status" value="1"/>
</dbReference>
<evidence type="ECO:0000313" key="3">
    <source>
        <dbReference type="Proteomes" id="UP000694405"/>
    </source>
</evidence>
<accession>A0A8V5HGQ0</accession>
<dbReference type="AlphaFoldDB" id="A0A8C6JIQ9"/>
<reference evidence="2" key="1">
    <citation type="submission" date="2020-03" db="EMBL/GenBank/DDBJ databases">
        <title>Melopsittacus undulatus (budgerigar) genome, bMelUnd1, maternal haplotype with Z.</title>
        <authorList>
            <person name="Gedman G."/>
            <person name="Mountcastle J."/>
            <person name="Haase B."/>
            <person name="Formenti G."/>
            <person name="Wright T."/>
            <person name="Apodaca J."/>
            <person name="Pelan S."/>
            <person name="Chow W."/>
            <person name="Rhie A."/>
            <person name="Howe K."/>
            <person name="Fedrigo O."/>
            <person name="Jarvis E.D."/>
        </authorList>
    </citation>
    <scope>NUCLEOTIDE SEQUENCE [LARGE SCALE GENOMIC DNA]</scope>
</reference>
<protein>
    <submittedName>
        <fullName evidence="2">Uncharacterized protein</fullName>
    </submittedName>
</protein>
<sequence length="131" mass="14711">MRLGWSSRELPSANLGLPSHIIQRCWPQPAYVTHTAPVVKMLCEQDEWRRSFCRSSEETDTNGEPEETGSAEETQVLRRGSSLRAEMGSVQTLTPETYLPSTSSHYSVIYARKHPMCVLQHSSSASPSKMK</sequence>
<accession>A0A8C6JIQ9</accession>
<feature type="compositionally biased region" description="Acidic residues" evidence="1">
    <location>
        <begin position="58"/>
        <end position="70"/>
    </location>
</feature>
<feature type="region of interest" description="Disordered" evidence="1">
    <location>
        <begin position="54"/>
        <end position="77"/>
    </location>
</feature>
<reference evidence="2" key="2">
    <citation type="submission" date="2025-08" db="UniProtKB">
        <authorList>
            <consortium name="Ensembl"/>
        </authorList>
    </citation>
    <scope>IDENTIFICATION</scope>
</reference>
<keyword evidence="3" id="KW-1185">Reference proteome</keyword>
<evidence type="ECO:0000313" key="2">
    <source>
        <dbReference type="Ensembl" id="ENSMUNP00000013288.2"/>
    </source>
</evidence>
<name>A0A8C6JIQ9_MELUD</name>
<dbReference type="InterPro" id="IPR029185">
    <property type="entry name" value="CDRT4"/>
</dbReference>
<dbReference type="Ensembl" id="ENSMUNT00000015340.2">
    <property type="protein sequence ID" value="ENSMUNP00000013288.2"/>
    <property type="gene ID" value="ENSMUNG00000010378.2"/>
</dbReference>
<evidence type="ECO:0000256" key="1">
    <source>
        <dbReference type="SAM" id="MobiDB-lite"/>
    </source>
</evidence>